<dbReference type="InterPro" id="IPR018891">
    <property type="entry name" value="AIPR_C"/>
</dbReference>
<dbReference type="Pfam" id="PF10592">
    <property type="entry name" value="AIPR"/>
    <property type="match status" value="1"/>
</dbReference>
<dbReference type="PATRIC" id="fig|1348973.3.peg.2719"/>
<sequence length="608" mass="70228">MAVVTTIKHPMISGYVKGFVDKYEISKSKAKNEHNIFEMFINDLILSTYSNDPNASYEDMETGTAFGIDGVAIFINDKLVEGVEDVDYICNSTRKIEVKFLFTQTKTSQKFDRTEVRDFLQGVNRFFNFEYCEIPELKNSWETAKYIYELSTKFKNDPALKLYYTALAPKKVTVKDDDIDPHLKSEIIAGLDILKQKYIFDEDNMSLNFIGLKEIRELHQKENNQSEIKFNLDKQPVPYPKDNTGIIKSAYFGLIKLEDLLDILTEEIDGERILRKGIFEDNIRDYLGANEKFDVNLDMKKGLTGTDAHLFGLLNNGITIIADEVHIISTEASLVNYQIVNGCQTSNVIFESLKDIKEKNIYIPIRLIGTEDEDTKNAIIKATNSQTALKPEQLLALRDEQKSLEEYYAAKRNQNKFALYYERRTEQYRNESIQKTKIINIPFQIKATSAMFLDLPHEVSGQYGKVEQKTRGKLFTDSSLLNPYYVSGLTWYRVEAFIRNNEEGKKHRRARWHIMMVIKYLISDLKKPSVIIDKNAEKISEEVEKVMLDDAKSLELIECALRLIKEFIVNEGISDISEDRKFFERKETTTGLFEMLEKRTLASQGILT</sequence>
<gene>
    <name evidence="2" type="ORF">M670_02812</name>
</gene>
<reference evidence="2 3" key="1">
    <citation type="submission" date="2014-04" db="EMBL/GenBank/DDBJ databases">
        <title>Draft genome sequence of Bacillus azotoformans MEV2011, a (co-) denitrifying strain unable to grow in the presence of oxygen.</title>
        <authorList>
            <person name="Nielsen M."/>
            <person name="Schreiber L."/>
            <person name="Finster K."/>
            <person name="Schramm A."/>
        </authorList>
    </citation>
    <scope>NUCLEOTIDE SEQUENCE [LARGE SCALE GENOMIC DNA]</scope>
    <source>
        <strain evidence="2 3">MEV2011</strain>
    </source>
</reference>
<dbReference type="EMBL" id="JJRY01000010">
    <property type="protein sequence ID" value="KEF38053.1"/>
    <property type="molecule type" value="Genomic_DNA"/>
</dbReference>
<feature type="domain" description="Abortive phage infection protein C-terminal" evidence="1">
    <location>
        <begin position="279"/>
        <end position="547"/>
    </location>
</feature>
<evidence type="ECO:0000313" key="2">
    <source>
        <dbReference type="EMBL" id="KEF38053.1"/>
    </source>
</evidence>
<name>A0A072NMC3_SCHAZ</name>
<proteinExistence type="predicted"/>
<dbReference type="RefSeq" id="WP_035196192.1">
    <property type="nucleotide sequence ID" value="NZ_JJRY01000010.1"/>
</dbReference>
<dbReference type="AlphaFoldDB" id="A0A072NMC3"/>
<evidence type="ECO:0000313" key="3">
    <source>
        <dbReference type="Proteomes" id="UP000027936"/>
    </source>
</evidence>
<dbReference type="OrthoDB" id="9806213at2"/>
<dbReference type="Proteomes" id="UP000027936">
    <property type="component" value="Unassembled WGS sequence"/>
</dbReference>
<comment type="caution">
    <text evidence="2">The sequence shown here is derived from an EMBL/GenBank/DDBJ whole genome shotgun (WGS) entry which is preliminary data.</text>
</comment>
<accession>A0A072NMC3</accession>
<organism evidence="2 3">
    <name type="scientific">Schinkia azotoformans MEV2011</name>
    <dbReference type="NCBI Taxonomy" id="1348973"/>
    <lineage>
        <taxon>Bacteria</taxon>
        <taxon>Bacillati</taxon>
        <taxon>Bacillota</taxon>
        <taxon>Bacilli</taxon>
        <taxon>Bacillales</taxon>
        <taxon>Bacillaceae</taxon>
        <taxon>Calidifontibacillus/Schinkia group</taxon>
        <taxon>Schinkia</taxon>
    </lineage>
</organism>
<protein>
    <submittedName>
        <fullName evidence="2">AIPR protein</fullName>
    </submittedName>
</protein>
<evidence type="ECO:0000259" key="1">
    <source>
        <dbReference type="Pfam" id="PF10592"/>
    </source>
</evidence>